<evidence type="ECO:0000259" key="2">
    <source>
        <dbReference type="PROSITE" id="PS00028"/>
    </source>
</evidence>
<evidence type="ECO:0000313" key="4">
    <source>
        <dbReference type="RefSeq" id="XP_012940891.2"/>
    </source>
</evidence>
<proteinExistence type="predicted"/>
<dbReference type="GeneID" id="106012443"/>
<feature type="compositionally biased region" description="Polar residues" evidence="1">
    <location>
        <begin position="189"/>
        <end position="200"/>
    </location>
</feature>
<feature type="region of interest" description="Disordered" evidence="1">
    <location>
        <begin position="135"/>
        <end position="245"/>
    </location>
</feature>
<evidence type="ECO:0000256" key="1">
    <source>
        <dbReference type="SAM" id="MobiDB-lite"/>
    </source>
</evidence>
<evidence type="ECO:0000313" key="3">
    <source>
        <dbReference type="Proteomes" id="UP000694888"/>
    </source>
</evidence>
<feature type="region of interest" description="Disordered" evidence="1">
    <location>
        <begin position="1"/>
        <end position="64"/>
    </location>
</feature>
<organism evidence="3 4">
    <name type="scientific">Aplysia californica</name>
    <name type="common">California sea hare</name>
    <dbReference type="NCBI Taxonomy" id="6500"/>
    <lineage>
        <taxon>Eukaryota</taxon>
        <taxon>Metazoa</taxon>
        <taxon>Spiralia</taxon>
        <taxon>Lophotrochozoa</taxon>
        <taxon>Mollusca</taxon>
        <taxon>Gastropoda</taxon>
        <taxon>Heterobranchia</taxon>
        <taxon>Euthyneura</taxon>
        <taxon>Tectipleura</taxon>
        <taxon>Aplysiida</taxon>
        <taxon>Aplysioidea</taxon>
        <taxon>Aplysiidae</taxon>
        <taxon>Aplysia</taxon>
    </lineage>
</organism>
<feature type="compositionally biased region" description="Basic and acidic residues" evidence="1">
    <location>
        <begin position="203"/>
        <end position="221"/>
    </location>
</feature>
<name>A0ABM1A4W6_APLCA</name>
<gene>
    <name evidence="4" type="primary">LOC106012443</name>
</gene>
<dbReference type="RefSeq" id="XP_012940891.2">
    <property type="nucleotide sequence ID" value="XM_013085437.2"/>
</dbReference>
<feature type="compositionally biased region" description="Acidic residues" evidence="1">
    <location>
        <begin position="172"/>
        <end position="188"/>
    </location>
</feature>
<keyword evidence="3" id="KW-1185">Reference proteome</keyword>
<feature type="compositionally biased region" description="Basic and acidic residues" evidence="1">
    <location>
        <begin position="24"/>
        <end position="60"/>
    </location>
</feature>
<protein>
    <submittedName>
        <fullName evidence="4">Uncharacterized protein LOC106012443</fullName>
    </submittedName>
</protein>
<sequence length="367" mass="41600">MSEDSDGGRSYKSKSVSTNSSRQGGEKSRRQWLLDKRKVGQDRSTPEDSRRQKRVQDMKLKSRRTAYTTARLSARLAVLDMYMHKTLVDDVFLGKKELNPRKFEKDQTLNKRWKFVNDIVTTQEMIVSIREARARERAGRGNAGKQETIPEQEPAETEDRTNDVTTVVTSADAEEEPRECVPEVEEDVQQSAEAGEQDTTVPDDEKTTVDLQDHPEPKSDAAKAAPEIPPAQKSKAKADPSSVRGNNKVVVQTKNRLLVHEHPVYAFWSSHRKEKCTYCVMKYGQQKSPARHVRSSHLSASPEMIRRVGDMREIYQNEVPAHVKFRKKMEDRIGEIETIAKGKTNRKIAESSKKSVGSSPNFFTGAI</sequence>
<dbReference type="Proteomes" id="UP000694888">
    <property type="component" value="Unplaced"/>
</dbReference>
<dbReference type="InterPro" id="IPR013087">
    <property type="entry name" value="Znf_C2H2_type"/>
</dbReference>
<accession>A0ABM1A4W6</accession>
<feature type="domain" description="C2H2-type" evidence="2">
    <location>
        <begin position="276"/>
        <end position="297"/>
    </location>
</feature>
<reference evidence="4" key="1">
    <citation type="submission" date="2025-08" db="UniProtKB">
        <authorList>
            <consortium name="RefSeq"/>
        </authorList>
    </citation>
    <scope>IDENTIFICATION</scope>
</reference>
<dbReference type="PROSITE" id="PS00028">
    <property type="entry name" value="ZINC_FINGER_C2H2_1"/>
    <property type="match status" value="1"/>
</dbReference>